<evidence type="ECO:0000313" key="2">
    <source>
        <dbReference type="Proteomes" id="UP000219327"/>
    </source>
</evidence>
<reference evidence="1 2" key="1">
    <citation type="submission" date="2017-08" db="EMBL/GenBank/DDBJ databases">
        <title>Fine stratification of microbial communities through a metagenomic profile of the photic zone.</title>
        <authorList>
            <person name="Haro-Moreno J.M."/>
            <person name="Lopez-Perez M."/>
            <person name="De La Torre J."/>
            <person name="Picazo A."/>
            <person name="Camacho A."/>
            <person name="Rodriguez-Valera F."/>
        </authorList>
    </citation>
    <scope>NUCLEOTIDE SEQUENCE [LARGE SCALE GENOMIC DNA]</scope>
    <source>
        <strain evidence="1">MED-G24</strain>
    </source>
</reference>
<evidence type="ECO:0008006" key="3">
    <source>
        <dbReference type="Google" id="ProtNLM"/>
    </source>
</evidence>
<dbReference type="NCBIfam" id="NF041278">
    <property type="entry name" value="CmcJ_NvfI_EfuI"/>
    <property type="match status" value="1"/>
</dbReference>
<accession>A0A2A5WW08</accession>
<dbReference type="PANTHER" id="PTHR34598:SF3">
    <property type="entry name" value="OXIDOREDUCTASE AN1597"/>
    <property type="match status" value="1"/>
</dbReference>
<organism evidence="1 2">
    <name type="scientific">OM182 bacterium MED-G24</name>
    <dbReference type="NCBI Taxonomy" id="1986255"/>
    <lineage>
        <taxon>Bacteria</taxon>
        <taxon>Pseudomonadati</taxon>
        <taxon>Pseudomonadota</taxon>
        <taxon>Gammaproteobacteria</taxon>
        <taxon>OMG group</taxon>
        <taxon>OM182 clade</taxon>
    </lineage>
</organism>
<dbReference type="EMBL" id="NTKD01000012">
    <property type="protein sequence ID" value="PDH40407.1"/>
    <property type="molecule type" value="Genomic_DNA"/>
</dbReference>
<comment type="caution">
    <text evidence="1">The sequence shown here is derived from an EMBL/GenBank/DDBJ whole genome shotgun (WGS) entry which is preliminary data.</text>
</comment>
<proteinExistence type="predicted"/>
<dbReference type="GO" id="GO:0016491">
    <property type="term" value="F:oxidoreductase activity"/>
    <property type="evidence" value="ECO:0007669"/>
    <property type="project" value="InterPro"/>
</dbReference>
<dbReference type="AlphaFoldDB" id="A0A2A5WW08"/>
<dbReference type="Proteomes" id="UP000219327">
    <property type="component" value="Unassembled WGS sequence"/>
</dbReference>
<dbReference type="InterPro" id="IPR044053">
    <property type="entry name" value="AsaB-like"/>
</dbReference>
<gene>
    <name evidence="1" type="ORF">CNE99_03660</name>
</gene>
<dbReference type="PANTHER" id="PTHR34598">
    <property type="entry name" value="BLL6449 PROTEIN"/>
    <property type="match status" value="1"/>
</dbReference>
<name>A0A2A5WW08_9GAMM</name>
<evidence type="ECO:0000313" key="1">
    <source>
        <dbReference type="EMBL" id="PDH40407.1"/>
    </source>
</evidence>
<protein>
    <recommendedName>
        <fullName evidence="3">Methyltransferase</fullName>
    </recommendedName>
</protein>
<sequence length="266" mass="31084">MTDAVLAEVRYLDEPWRDRDERPFIFSRETRHKNTIKHEVAINNARPLVADGSIDFDHNGFTLHAFNHQVSDWSSNEQVATTYASTIVPMLKSLTGCEDAFVMGHQVRNENPETFLGAYSRYVHCDYPLHPMRERESAVLKRYESPLADELEDREYVWYNIWAPIERIAEQNQLCVVDAASASMDDFREYHFSPKAEGGYATLPLYNPAHRFYYFNDMQTDECIVFKQYDSRSEKPMVCPHTSFFDSHKGERQGRRSVEYRALCIL</sequence>